<dbReference type="SUPFAM" id="SSF55729">
    <property type="entry name" value="Acyl-CoA N-acyltransferases (Nat)"/>
    <property type="match status" value="1"/>
</dbReference>
<sequence length="293" mass="33456">MAPTLRTVATFEEFCLVIDCMWESYADPYNPFLSIIVPIKEPTAEGVATAIQGVKERFWESHRADKDSFWVYIVDEDDQEENAGKVLAAVNWLFHEVSPFGEKKDEGSGENEGNHGNKDDKIGNGEEQEKEDNSLISLWPEGEAREFVKTVLFQIPEVPFHFPSRVLVPAMFFILIFPELSMMFTLPDHRGRGYGSSLMDYGMSKISDMDVEALVEASAEGVSLYEKYGFRTIHKGIVDTTYKNGKPGFLWRKMAHECEGKTTWWMWKPKPSTGVLYTPGMELPWEKKQKSLE</sequence>
<dbReference type="InterPro" id="IPR016181">
    <property type="entry name" value="Acyl_CoA_acyltransferase"/>
</dbReference>
<gene>
    <name evidence="3" type="ORF">BTUL_0095g00090</name>
</gene>
<feature type="compositionally biased region" description="Basic and acidic residues" evidence="1">
    <location>
        <begin position="101"/>
        <end position="124"/>
    </location>
</feature>
<feature type="domain" description="N-acetyltransferase" evidence="2">
    <location>
        <begin position="179"/>
        <end position="271"/>
    </location>
</feature>
<dbReference type="PANTHER" id="PTHR42791:SF5">
    <property type="entry name" value="HYPOTHETICAL ACETYLTRANSFERASE (EUROFUNG)"/>
    <property type="match status" value="1"/>
</dbReference>
<dbReference type="AlphaFoldDB" id="A0A4Z1ESA8"/>
<dbReference type="Proteomes" id="UP000297777">
    <property type="component" value="Unassembled WGS sequence"/>
</dbReference>
<dbReference type="InterPro" id="IPR052523">
    <property type="entry name" value="Trichothecene_AcTrans"/>
</dbReference>
<dbReference type="EMBL" id="PQXH01000095">
    <property type="protein sequence ID" value="TGO12051.1"/>
    <property type="molecule type" value="Genomic_DNA"/>
</dbReference>
<evidence type="ECO:0000313" key="4">
    <source>
        <dbReference type="Proteomes" id="UP000297777"/>
    </source>
</evidence>
<evidence type="ECO:0000256" key="1">
    <source>
        <dbReference type="SAM" id="MobiDB-lite"/>
    </source>
</evidence>
<dbReference type="PANTHER" id="PTHR42791">
    <property type="entry name" value="GNAT FAMILY ACETYLTRANSFERASE"/>
    <property type="match status" value="1"/>
</dbReference>
<dbReference type="CDD" id="cd04301">
    <property type="entry name" value="NAT_SF"/>
    <property type="match status" value="1"/>
</dbReference>
<dbReference type="OrthoDB" id="2115692at2759"/>
<dbReference type="Gene3D" id="3.40.630.30">
    <property type="match status" value="1"/>
</dbReference>
<reference evidence="3 4" key="1">
    <citation type="submission" date="2017-12" db="EMBL/GenBank/DDBJ databases">
        <title>Comparative genomics of Botrytis spp.</title>
        <authorList>
            <person name="Valero-Jimenez C.A."/>
            <person name="Tapia P."/>
            <person name="Veloso J."/>
            <person name="Silva-Moreno E."/>
            <person name="Staats M."/>
            <person name="Valdes J.H."/>
            <person name="Van Kan J.A.L."/>
        </authorList>
    </citation>
    <scope>NUCLEOTIDE SEQUENCE [LARGE SCALE GENOMIC DNA]</scope>
    <source>
        <strain evidence="3 4">Bt9001</strain>
    </source>
</reference>
<dbReference type="PROSITE" id="PS51186">
    <property type="entry name" value="GNAT"/>
    <property type="match status" value="1"/>
</dbReference>
<name>A0A4Z1ESA8_9HELO</name>
<organism evidence="3 4">
    <name type="scientific">Botrytis tulipae</name>
    <dbReference type="NCBI Taxonomy" id="87230"/>
    <lineage>
        <taxon>Eukaryota</taxon>
        <taxon>Fungi</taxon>
        <taxon>Dikarya</taxon>
        <taxon>Ascomycota</taxon>
        <taxon>Pezizomycotina</taxon>
        <taxon>Leotiomycetes</taxon>
        <taxon>Helotiales</taxon>
        <taxon>Sclerotiniaceae</taxon>
        <taxon>Botrytis</taxon>
    </lineage>
</organism>
<dbReference type="InterPro" id="IPR000182">
    <property type="entry name" value="GNAT_dom"/>
</dbReference>
<comment type="caution">
    <text evidence="3">The sequence shown here is derived from an EMBL/GenBank/DDBJ whole genome shotgun (WGS) entry which is preliminary data.</text>
</comment>
<proteinExistence type="predicted"/>
<evidence type="ECO:0000259" key="2">
    <source>
        <dbReference type="PROSITE" id="PS51186"/>
    </source>
</evidence>
<dbReference type="Pfam" id="PF13508">
    <property type="entry name" value="Acetyltransf_7"/>
    <property type="match status" value="1"/>
</dbReference>
<evidence type="ECO:0000313" key="3">
    <source>
        <dbReference type="EMBL" id="TGO12051.1"/>
    </source>
</evidence>
<dbReference type="GO" id="GO:0016747">
    <property type="term" value="F:acyltransferase activity, transferring groups other than amino-acyl groups"/>
    <property type="evidence" value="ECO:0007669"/>
    <property type="project" value="InterPro"/>
</dbReference>
<keyword evidence="4" id="KW-1185">Reference proteome</keyword>
<feature type="region of interest" description="Disordered" evidence="1">
    <location>
        <begin position="101"/>
        <end position="133"/>
    </location>
</feature>
<accession>A0A4Z1ESA8</accession>
<protein>
    <recommendedName>
        <fullName evidence="2">N-acetyltransferase domain-containing protein</fullName>
    </recommendedName>
</protein>